<evidence type="ECO:0000256" key="2">
    <source>
        <dbReference type="ARBA" id="ARBA00022603"/>
    </source>
</evidence>
<dbReference type="InterPro" id="IPR036074">
    <property type="entry name" value="CbiD_sf"/>
</dbReference>
<sequence>MRKEMKSGYTTGSCAAAGTKAAILALQGNVVKEVELYALSGELLHIPIESVEFTANGAKAEVIKNGGDDPDITHGASVFTEVVINPQNEAVNFHAGLGIGTVTEPGLSVEPGQPAINPGPRRMMAQVVRELLPQGYGCDITVSIPKGVELAKKTLNPILGIEGGISVIGTTGIVRPMSEEGFKNSLTPQISVAKANGYDDIVFVPGKIGENIAKNLALPQKALIQTSNFIGHMLEFAADEGIKSVLLLGHLGKLVKVAGGIFYTHSKIADARLEILASYAAMLGMDSDGVKEIFKVKTTEAAMPIIAKYNLVQKGYYNLLAQRASLRAEQHVFNALTVGTVIVTLKGEILGMDDNARKIGGRLGWNLK</sequence>
<comment type="caution">
    <text evidence="6">The sequence shown here is derived from an EMBL/GenBank/DDBJ whole genome shotgun (WGS) entry which is preliminary data.</text>
</comment>
<comment type="catalytic activity">
    <reaction evidence="5">
        <text>Co-precorrin-5B + S-adenosyl-L-methionine = Co-precorrin-6A + S-adenosyl-L-homocysteine</text>
        <dbReference type="Rhea" id="RHEA:26285"/>
        <dbReference type="ChEBI" id="CHEBI:57856"/>
        <dbReference type="ChEBI" id="CHEBI:59789"/>
        <dbReference type="ChEBI" id="CHEBI:60063"/>
        <dbReference type="ChEBI" id="CHEBI:60064"/>
        <dbReference type="EC" id="2.1.1.195"/>
    </reaction>
</comment>
<dbReference type="PANTHER" id="PTHR35863">
    <property type="entry name" value="COBALT-PRECORRIN-5B C(1)-METHYLTRANSFERASE"/>
    <property type="match status" value="1"/>
</dbReference>
<dbReference type="GO" id="GO:0032259">
    <property type="term" value="P:methylation"/>
    <property type="evidence" value="ECO:0007669"/>
    <property type="project" value="UniProtKB-KW"/>
</dbReference>
<evidence type="ECO:0000313" key="7">
    <source>
        <dbReference type="Proteomes" id="UP000780768"/>
    </source>
</evidence>
<dbReference type="NCBIfam" id="TIGR00312">
    <property type="entry name" value="cbiD"/>
    <property type="match status" value="1"/>
</dbReference>
<dbReference type="GO" id="GO:0019251">
    <property type="term" value="P:anaerobic cobalamin biosynthetic process"/>
    <property type="evidence" value="ECO:0007669"/>
    <property type="project" value="UniProtKB-UniRule"/>
</dbReference>
<dbReference type="AlphaFoldDB" id="A0A921HN73"/>
<dbReference type="Pfam" id="PF01888">
    <property type="entry name" value="CbiD"/>
    <property type="match status" value="1"/>
</dbReference>
<comment type="pathway">
    <text evidence="5">Cofactor biosynthesis; adenosylcobalamin biosynthesis; cob(II)yrinate a,c-diamide from sirohydrochlorin (anaerobic route): step 6/10.</text>
</comment>
<reference evidence="6" key="1">
    <citation type="journal article" date="2021" name="PeerJ">
        <title>Extensive microbial diversity within the chicken gut microbiome revealed by metagenomics and culture.</title>
        <authorList>
            <person name="Gilroy R."/>
            <person name="Ravi A."/>
            <person name="Getino M."/>
            <person name="Pursley I."/>
            <person name="Horton D.L."/>
            <person name="Alikhan N.F."/>
            <person name="Baker D."/>
            <person name="Gharbi K."/>
            <person name="Hall N."/>
            <person name="Watson M."/>
            <person name="Adriaenssens E.M."/>
            <person name="Foster-Nyarko E."/>
            <person name="Jarju S."/>
            <person name="Secka A."/>
            <person name="Antonio M."/>
            <person name="Oren A."/>
            <person name="Chaudhuri R.R."/>
            <person name="La Ragione R."/>
            <person name="Hildebrand F."/>
            <person name="Pallen M.J."/>
        </authorList>
    </citation>
    <scope>NUCLEOTIDE SEQUENCE</scope>
    <source>
        <strain evidence="6">7318</strain>
    </source>
</reference>
<dbReference type="PANTHER" id="PTHR35863:SF1">
    <property type="entry name" value="COBALT-PRECORRIN-5B C(1)-METHYLTRANSFERASE"/>
    <property type="match status" value="1"/>
</dbReference>
<dbReference type="Proteomes" id="UP000780768">
    <property type="component" value="Unassembled WGS sequence"/>
</dbReference>
<protein>
    <recommendedName>
        <fullName evidence="5">Cobalt-precorrin-5B C(1)-methyltransferase</fullName>
        <ecNumber evidence="5">2.1.1.195</ecNumber>
    </recommendedName>
    <alternativeName>
        <fullName evidence="5">Cobalt-precorrin-6A synthase</fullName>
    </alternativeName>
</protein>
<keyword evidence="2 5" id="KW-0489">Methyltransferase</keyword>
<proteinExistence type="inferred from homology"/>
<keyword evidence="4 5" id="KW-0949">S-adenosyl-L-methionine</keyword>
<dbReference type="Gene3D" id="3.30.2110.10">
    <property type="entry name" value="CbiD-like"/>
    <property type="match status" value="1"/>
</dbReference>
<dbReference type="HAMAP" id="MF_00787">
    <property type="entry name" value="CbiD"/>
    <property type="match status" value="1"/>
</dbReference>
<evidence type="ECO:0000256" key="3">
    <source>
        <dbReference type="ARBA" id="ARBA00022679"/>
    </source>
</evidence>
<keyword evidence="3 5" id="KW-0808">Transferase</keyword>
<reference evidence="6" key="2">
    <citation type="submission" date="2021-09" db="EMBL/GenBank/DDBJ databases">
        <authorList>
            <person name="Gilroy R."/>
        </authorList>
    </citation>
    <scope>NUCLEOTIDE SEQUENCE</scope>
    <source>
        <strain evidence="6">7318</strain>
    </source>
</reference>
<dbReference type="PIRSF" id="PIRSF026782">
    <property type="entry name" value="CbiD"/>
    <property type="match status" value="1"/>
</dbReference>
<dbReference type="SUPFAM" id="SSF111342">
    <property type="entry name" value="CbiD-like"/>
    <property type="match status" value="1"/>
</dbReference>
<evidence type="ECO:0000313" key="6">
    <source>
        <dbReference type="EMBL" id="HJF84325.1"/>
    </source>
</evidence>
<evidence type="ECO:0000256" key="5">
    <source>
        <dbReference type="HAMAP-Rule" id="MF_00787"/>
    </source>
</evidence>
<organism evidence="6 7">
    <name type="scientific">Megamonas hypermegale</name>
    <dbReference type="NCBI Taxonomy" id="158847"/>
    <lineage>
        <taxon>Bacteria</taxon>
        <taxon>Bacillati</taxon>
        <taxon>Bacillota</taxon>
        <taxon>Negativicutes</taxon>
        <taxon>Selenomonadales</taxon>
        <taxon>Selenomonadaceae</taxon>
        <taxon>Megamonas</taxon>
    </lineage>
</organism>
<dbReference type="EC" id="2.1.1.195" evidence="5"/>
<accession>A0A921HN73</accession>
<evidence type="ECO:0000256" key="1">
    <source>
        <dbReference type="ARBA" id="ARBA00022573"/>
    </source>
</evidence>
<comment type="function">
    <text evidence="5">Catalyzes the methylation of C-1 in cobalt-precorrin-5B to form cobalt-precorrin-6A.</text>
</comment>
<dbReference type="EMBL" id="DYVR01000043">
    <property type="protein sequence ID" value="HJF84325.1"/>
    <property type="molecule type" value="Genomic_DNA"/>
</dbReference>
<dbReference type="InterPro" id="IPR002748">
    <property type="entry name" value="CbiD"/>
</dbReference>
<gene>
    <name evidence="5 6" type="primary">cbiD</name>
    <name evidence="6" type="ORF">K8V65_01480</name>
</gene>
<keyword evidence="1 5" id="KW-0169">Cobalamin biosynthesis</keyword>
<comment type="similarity">
    <text evidence="5">Belongs to the CbiD family.</text>
</comment>
<dbReference type="GO" id="GO:0008168">
    <property type="term" value="F:methyltransferase activity"/>
    <property type="evidence" value="ECO:0007669"/>
    <property type="project" value="UniProtKB-UniRule"/>
</dbReference>
<name>A0A921HN73_9FIRM</name>
<evidence type="ECO:0000256" key="4">
    <source>
        <dbReference type="ARBA" id="ARBA00022691"/>
    </source>
</evidence>